<evidence type="ECO:0008006" key="3">
    <source>
        <dbReference type="Google" id="ProtNLM"/>
    </source>
</evidence>
<proteinExistence type="predicted"/>
<protein>
    <recommendedName>
        <fullName evidence="3">Methyltransferase domain-containing protein</fullName>
    </recommendedName>
</protein>
<dbReference type="HOGENOM" id="CLU_743605_0_0_0"/>
<reference evidence="1 2" key="1">
    <citation type="journal article" date="2013" name="Front. Microbiol.">
        <title>The genome of Nitrospina gracilis illuminates the metabolism and evolution of the major marine nitrite oxidizer.</title>
        <authorList>
            <person name="Luecker S."/>
            <person name="Nowka B."/>
            <person name="Rattei T."/>
            <person name="Spieck E."/>
            <person name="and Daims H."/>
        </authorList>
    </citation>
    <scope>NUCLEOTIDE SEQUENCE [LARGE SCALE GENOMIC DNA]</scope>
    <source>
        <strain evidence="1 2">3/211</strain>
    </source>
</reference>
<dbReference type="RefSeq" id="WP_005007045.1">
    <property type="nucleotide sequence ID" value="NZ_HG422173.1"/>
</dbReference>
<comment type="caution">
    <text evidence="1">The sequence shown here is derived from an EMBL/GenBank/DDBJ whole genome shotgun (WGS) entry which is preliminary data.</text>
</comment>
<gene>
    <name evidence="1" type="ORF">NITGR_20046</name>
</gene>
<dbReference type="InParanoid" id="M1YWH6"/>
<dbReference type="OrthoDB" id="5794052at2"/>
<evidence type="ECO:0000313" key="2">
    <source>
        <dbReference type="Proteomes" id="UP000011704"/>
    </source>
</evidence>
<dbReference type="SUPFAM" id="SSF53335">
    <property type="entry name" value="S-adenosyl-L-methionine-dependent methyltransferases"/>
    <property type="match status" value="1"/>
</dbReference>
<keyword evidence="2" id="KW-1185">Reference proteome</keyword>
<dbReference type="EMBL" id="CAQJ01000022">
    <property type="protein sequence ID" value="CCQ90011.1"/>
    <property type="molecule type" value="Genomic_DNA"/>
</dbReference>
<evidence type="ECO:0000313" key="1">
    <source>
        <dbReference type="EMBL" id="CCQ90011.1"/>
    </source>
</evidence>
<dbReference type="AlphaFoldDB" id="M1YWH6"/>
<dbReference type="InterPro" id="IPR029063">
    <property type="entry name" value="SAM-dependent_MTases_sf"/>
</dbReference>
<name>M1YWH6_NITG3</name>
<dbReference type="Gene3D" id="3.40.50.150">
    <property type="entry name" value="Vaccinia Virus protein VP39"/>
    <property type="match status" value="1"/>
</dbReference>
<dbReference type="STRING" id="1266370.NITGR_20046"/>
<sequence length="372" mass="43440">METPVFETGPDRLPLVTDTGRGYFGLQRSSAPDLNRRVVELFEYLNQHIGFRNNESSRHQQQCFNLILRYAYPEIMIDLADLVYVQHERPMVFLNLDHIDGNRRADRNAPLRNLSDEDMNHEMEFLFRSLAHAIRHNRDLAEDPVVVRLLAESYSTYLVITENFPWDQGLADLIPPINEPVLDVATGLTGFSILHDWPEDRPPLYLSDSMPFIIEALTHYRDCIGKKNVEIVDVRFPDGDNVTQPLGWVQVSKFLHHLQREDRRAFLKWALRQLKPGGRMMIVDTDLEYRILKEAEKPEYRDKLMPGYLETLVDIEDKFCHNLVEDVREVGFVVEDFEYHEFFDETDAYSYYPGDNLSLQFLGFEIVAEKVG</sequence>
<organism evidence="1 2">
    <name type="scientific">Nitrospina gracilis (strain 3/211)</name>
    <dbReference type="NCBI Taxonomy" id="1266370"/>
    <lineage>
        <taxon>Bacteria</taxon>
        <taxon>Pseudomonadati</taxon>
        <taxon>Nitrospinota/Tectimicrobiota group</taxon>
        <taxon>Nitrospinota</taxon>
        <taxon>Nitrospinia</taxon>
        <taxon>Nitrospinales</taxon>
        <taxon>Nitrospinaceae</taxon>
        <taxon>Nitrospina</taxon>
    </lineage>
</organism>
<accession>M1YWH6</accession>
<dbReference type="Proteomes" id="UP000011704">
    <property type="component" value="Unassembled WGS sequence"/>
</dbReference>